<comment type="caution">
    <text evidence="1">The sequence shown here is derived from an EMBL/GenBank/DDBJ whole genome shotgun (WGS) entry which is preliminary data.</text>
</comment>
<evidence type="ECO:0000313" key="2">
    <source>
        <dbReference type="Proteomes" id="UP000011626"/>
    </source>
</evidence>
<protein>
    <submittedName>
        <fullName evidence="1">Uncharacterized protein</fullName>
    </submittedName>
</protein>
<reference evidence="1 2" key="1">
    <citation type="journal article" date="2014" name="PLoS Genet.">
        <title>Phylogenetically driven sequencing of extremely halophilic archaea reveals strategies for static and dynamic osmo-response.</title>
        <authorList>
            <person name="Becker E.A."/>
            <person name="Seitzer P.M."/>
            <person name="Tritt A."/>
            <person name="Larsen D."/>
            <person name="Krusor M."/>
            <person name="Yao A.I."/>
            <person name="Wu D."/>
            <person name="Madern D."/>
            <person name="Eisen J.A."/>
            <person name="Darling A.E."/>
            <person name="Facciotti M.T."/>
        </authorList>
    </citation>
    <scope>NUCLEOTIDE SEQUENCE [LARGE SCALE GENOMIC DNA]</scope>
    <source>
        <strain evidence="1 2">2-9-1</strain>
    </source>
</reference>
<proteinExistence type="predicted"/>
<sequence length="64" mass="7102">MYSSEVTPMQNTDPPSAEALREQVSAVSERYVAVDCDDETVVFDTSEPDGWIVSDSAVDRESMR</sequence>
<name>M0CJC9_9EURY</name>
<dbReference type="AlphaFoldDB" id="M0CJC9"/>
<evidence type="ECO:0000313" key="1">
    <source>
        <dbReference type="EMBL" id="ELZ22738.1"/>
    </source>
</evidence>
<keyword evidence="2" id="KW-1185">Reference proteome</keyword>
<gene>
    <name evidence="1" type="ORF">C475_16591</name>
</gene>
<dbReference type="Proteomes" id="UP000011626">
    <property type="component" value="Unassembled WGS sequence"/>
</dbReference>
<dbReference type="EMBL" id="AOIU01000035">
    <property type="protein sequence ID" value="ELZ22738.1"/>
    <property type="molecule type" value="Genomic_DNA"/>
</dbReference>
<accession>M0CJC9</accession>
<organism evidence="1 2">
    <name type="scientific">Halosimplex carlsbadense 2-9-1</name>
    <dbReference type="NCBI Taxonomy" id="797114"/>
    <lineage>
        <taxon>Archaea</taxon>
        <taxon>Methanobacteriati</taxon>
        <taxon>Methanobacteriota</taxon>
        <taxon>Stenosarchaea group</taxon>
        <taxon>Halobacteria</taxon>
        <taxon>Halobacteriales</taxon>
        <taxon>Haloarculaceae</taxon>
        <taxon>Halosimplex</taxon>
    </lineage>
</organism>